<comment type="caution">
    <text evidence="2">The sequence shown here is derived from an EMBL/GenBank/DDBJ whole genome shotgun (WGS) entry which is preliminary data.</text>
</comment>
<protein>
    <submittedName>
        <fullName evidence="2">Uncharacterized protein</fullName>
    </submittedName>
</protein>
<reference evidence="2 3" key="1">
    <citation type="submission" date="2024-09" db="EMBL/GenBank/DDBJ databases">
        <title>Chromosome-scale assembly of Riccia fluitans.</title>
        <authorList>
            <person name="Paukszto L."/>
            <person name="Sawicki J."/>
            <person name="Karawczyk K."/>
            <person name="Piernik-Szablinska J."/>
            <person name="Szczecinska M."/>
            <person name="Mazdziarz M."/>
        </authorList>
    </citation>
    <scope>NUCLEOTIDE SEQUENCE [LARGE SCALE GENOMIC DNA]</scope>
    <source>
        <strain evidence="2">Rf_01</strain>
        <tissue evidence="2">Aerial parts of the thallus</tissue>
    </source>
</reference>
<dbReference type="AlphaFoldDB" id="A0ABD1ZDB3"/>
<proteinExistence type="predicted"/>
<evidence type="ECO:0000256" key="1">
    <source>
        <dbReference type="SAM" id="MobiDB-lite"/>
    </source>
</evidence>
<name>A0ABD1ZDB3_9MARC</name>
<accession>A0ABD1ZDB3</accession>
<dbReference type="EMBL" id="JBHFFA010000001">
    <property type="protein sequence ID" value="KAL2649323.1"/>
    <property type="molecule type" value="Genomic_DNA"/>
</dbReference>
<gene>
    <name evidence="2" type="ORF">R1flu_017451</name>
</gene>
<dbReference type="Proteomes" id="UP001605036">
    <property type="component" value="Unassembled WGS sequence"/>
</dbReference>
<feature type="compositionally biased region" description="Basic and acidic residues" evidence="1">
    <location>
        <begin position="11"/>
        <end position="20"/>
    </location>
</feature>
<organism evidence="2 3">
    <name type="scientific">Riccia fluitans</name>
    <dbReference type="NCBI Taxonomy" id="41844"/>
    <lineage>
        <taxon>Eukaryota</taxon>
        <taxon>Viridiplantae</taxon>
        <taxon>Streptophyta</taxon>
        <taxon>Embryophyta</taxon>
        <taxon>Marchantiophyta</taxon>
        <taxon>Marchantiopsida</taxon>
        <taxon>Marchantiidae</taxon>
        <taxon>Marchantiales</taxon>
        <taxon>Ricciaceae</taxon>
        <taxon>Riccia</taxon>
    </lineage>
</organism>
<feature type="region of interest" description="Disordered" evidence="1">
    <location>
        <begin position="1"/>
        <end position="22"/>
    </location>
</feature>
<sequence length="149" mass="16752">MGYIPSGEENGGGRRREKEQRTKRRTLVGIYTRVRKEAQRELLRPKGRSGGKSTCTLNERLRASLRSATDAVLDNSFASDDLIRKCSYEALFDIKFVAITIFLCCGLFGNASCLPPYSERDQAPVSRISLSAEGLCSVTRKKIRNFIRK</sequence>
<keyword evidence="3" id="KW-1185">Reference proteome</keyword>
<evidence type="ECO:0000313" key="2">
    <source>
        <dbReference type="EMBL" id="KAL2649323.1"/>
    </source>
</evidence>
<evidence type="ECO:0000313" key="3">
    <source>
        <dbReference type="Proteomes" id="UP001605036"/>
    </source>
</evidence>